<gene>
    <name evidence="5" type="ORF">LS79_002970</name>
</gene>
<feature type="coiled-coil region" evidence="3">
    <location>
        <begin position="110"/>
        <end position="137"/>
    </location>
</feature>
<dbReference type="SUPFAM" id="SSF51735">
    <property type="entry name" value="NAD(P)-binding Rossmann-fold domains"/>
    <property type="match status" value="2"/>
</dbReference>
<dbReference type="AlphaFoldDB" id="A0A4U8U9P5"/>
<keyword evidence="3" id="KW-0175">Coiled coil</keyword>
<dbReference type="PANTHER" id="PTHR42760">
    <property type="entry name" value="SHORT-CHAIN DEHYDROGENASES/REDUCTASES FAMILY MEMBER"/>
    <property type="match status" value="1"/>
</dbReference>
<dbReference type="CDD" id="cd05233">
    <property type="entry name" value="SDR_c"/>
    <property type="match status" value="1"/>
</dbReference>
<sequence length="331" mass="36550">MPRVILITGTRKGIGRDLSEYYLNKGDIVCGCSRTQSNLEHKNYRHFTLDVSDENAVVNMVRAVKKEFGTIDVLLNNAGIASMNHILTTPLKTMQNIFNTNVFGSFLFLREVSKVMVQNYKKRIKDLESKGLDSKNNAKNAIAEAVCDDFKESAILDSNNKDSSAEVSLRDFKCFQSKGEGSYLRGNDQALSEQSAKSTTCAKHQSKPAKKPTQTTQMPYRIVNFATVATPLRLEGEAAYAASKAALVNLTQVCAKELSEFGITINAIGPTPVPTDLIKNVPKAKMDALLNQQAIKRFGEFRDVLNAIEFFLDEKSDFITAQVIYLGGVNA</sequence>
<comment type="similarity">
    <text evidence="1 2">Belongs to the short-chain dehydrogenases/reductases (SDR) family.</text>
</comment>
<reference evidence="5 6" key="1">
    <citation type="journal article" date="2014" name="Genome Announc.">
        <title>Draft genome sequences of eight enterohepatic helicobacter species isolated from both laboratory and wild rodents.</title>
        <authorList>
            <person name="Sheh A."/>
            <person name="Shen Z."/>
            <person name="Fox J.G."/>
        </authorList>
    </citation>
    <scope>NUCLEOTIDE SEQUENCE [LARGE SCALE GENOMIC DNA]</scope>
    <source>
        <strain evidence="5 6">ATCC 49320</strain>
    </source>
</reference>
<dbReference type="Pfam" id="PF00106">
    <property type="entry name" value="adh_short"/>
    <property type="match status" value="1"/>
</dbReference>
<feature type="compositionally biased region" description="Polar residues" evidence="4">
    <location>
        <begin position="194"/>
        <end position="203"/>
    </location>
</feature>
<evidence type="ECO:0000313" key="6">
    <source>
        <dbReference type="Proteomes" id="UP000029857"/>
    </source>
</evidence>
<name>A0A4U8U9P5_9HELI</name>
<dbReference type="EMBL" id="JRPJ02000006">
    <property type="protein sequence ID" value="TLE11406.1"/>
    <property type="molecule type" value="Genomic_DNA"/>
</dbReference>
<evidence type="ECO:0000313" key="5">
    <source>
        <dbReference type="EMBL" id="TLE11406.1"/>
    </source>
</evidence>
<dbReference type="InterPro" id="IPR002347">
    <property type="entry name" value="SDR_fam"/>
</dbReference>
<evidence type="ECO:0000256" key="3">
    <source>
        <dbReference type="SAM" id="Coils"/>
    </source>
</evidence>
<dbReference type="Gene3D" id="3.40.50.720">
    <property type="entry name" value="NAD(P)-binding Rossmann-like Domain"/>
    <property type="match status" value="2"/>
</dbReference>
<dbReference type="InterPro" id="IPR036291">
    <property type="entry name" value="NAD(P)-bd_dom_sf"/>
</dbReference>
<dbReference type="PRINTS" id="PR00080">
    <property type="entry name" value="SDRFAMILY"/>
</dbReference>
<evidence type="ECO:0000256" key="4">
    <source>
        <dbReference type="SAM" id="MobiDB-lite"/>
    </source>
</evidence>
<comment type="caution">
    <text evidence="5">The sequence shown here is derived from an EMBL/GenBank/DDBJ whole genome shotgun (WGS) entry which is preliminary data.</text>
</comment>
<evidence type="ECO:0000256" key="1">
    <source>
        <dbReference type="ARBA" id="ARBA00006484"/>
    </source>
</evidence>
<protein>
    <submittedName>
        <fullName evidence="5">SDR family oxidoreductase</fullName>
    </submittedName>
</protein>
<dbReference type="Proteomes" id="UP000029857">
    <property type="component" value="Unassembled WGS sequence"/>
</dbReference>
<feature type="region of interest" description="Disordered" evidence="4">
    <location>
        <begin position="194"/>
        <end position="215"/>
    </location>
</feature>
<proteinExistence type="inferred from homology"/>
<dbReference type="GO" id="GO:0016616">
    <property type="term" value="F:oxidoreductase activity, acting on the CH-OH group of donors, NAD or NADP as acceptor"/>
    <property type="evidence" value="ECO:0007669"/>
    <property type="project" value="TreeGrafter"/>
</dbReference>
<accession>A0A4U8U9P5</accession>
<dbReference type="Pfam" id="PF13561">
    <property type="entry name" value="adh_short_C2"/>
    <property type="match status" value="1"/>
</dbReference>
<organism evidence="5 6">
    <name type="scientific">Helicobacter bilis</name>
    <dbReference type="NCBI Taxonomy" id="37372"/>
    <lineage>
        <taxon>Bacteria</taxon>
        <taxon>Pseudomonadati</taxon>
        <taxon>Campylobacterota</taxon>
        <taxon>Epsilonproteobacteria</taxon>
        <taxon>Campylobacterales</taxon>
        <taxon>Helicobacteraceae</taxon>
        <taxon>Helicobacter</taxon>
    </lineage>
</organism>
<dbReference type="PRINTS" id="PR00081">
    <property type="entry name" value="GDHRDH"/>
</dbReference>
<evidence type="ECO:0000256" key="2">
    <source>
        <dbReference type="RuleBase" id="RU000363"/>
    </source>
</evidence>